<feature type="compositionally biased region" description="Polar residues" evidence="1">
    <location>
        <begin position="265"/>
        <end position="277"/>
    </location>
</feature>
<gene>
    <name evidence="2" type="ORF">Mgra_00009494</name>
</gene>
<dbReference type="EMBL" id="JABEBT010000161">
    <property type="protein sequence ID" value="KAF7627213.1"/>
    <property type="molecule type" value="Genomic_DNA"/>
</dbReference>
<feature type="region of interest" description="Disordered" evidence="1">
    <location>
        <begin position="256"/>
        <end position="282"/>
    </location>
</feature>
<dbReference type="Proteomes" id="UP000605970">
    <property type="component" value="Unassembled WGS sequence"/>
</dbReference>
<evidence type="ECO:0000256" key="1">
    <source>
        <dbReference type="SAM" id="MobiDB-lite"/>
    </source>
</evidence>
<evidence type="ECO:0000313" key="2">
    <source>
        <dbReference type="EMBL" id="KAF7627213.1"/>
    </source>
</evidence>
<proteinExistence type="predicted"/>
<keyword evidence="3" id="KW-1185">Reference proteome</keyword>
<protein>
    <submittedName>
        <fullName evidence="2">Uncharacterized protein</fullName>
    </submittedName>
</protein>
<accession>A0A8S9ZDB1</accession>
<comment type="caution">
    <text evidence="2">The sequence shown here is derived from an EMBL/GenBank/DDBJ whole genome shotgun (WGS) entry which is preliminary data.</text>
</comment>
<sequence>MRPEQLDGIIKGVTGKEARKAKRLAKQEATQPWGNYNDESTGVNYELVDDIMEDDILNILDGLIYNANQQQLYVYEQEYSEYESTPNHLAENIVKATKMLKNYLRENQNMIDLAIKAHTNSLIALNNMTIEGRINRLAEILECFLSKNLKQINTEMDQILFKDSEKPLTNFNILLTINRLQKSSNGGNVTLPCGCTVSLQGLIKLWIGNKIKICPNCKNNYNNNSSNNKENIIDKLAQLTISNVVDINCGTNKYSRKGKGKDKYNNPSTSKQGSFNIPATPGRNFGNSGGSTSYLPSYTDNQGSLDIIATPARAFGSSNIRLSSNSGKFTSKTKKFFKKFFNKD</sequence>
<reference evidence="2" key="1">
    <citation type="journal article" date="2020" name="Ecol. Evol.">
        <title>Genome structure and content of the rice root-knot nematode (Meloidogyne graminicola).</title>
        <authorList>
            <person name="Phan N.T."/>
            <person name="Danchin E.G.J."/>
            <person name="Klopp C."/>
            <person name="Perfus-Barbeoch L."/>
            <person name="Kozlowski D.K."/>
            <person name="Koutsovoulos G.D."/>
            <person name="Lopez-Roques C."/>
            <person name="Bouchez O."/>
            <person name="Zahm M."/>
            <person name="Besnard G."/>
            <person name="Bellafiore S."/>
        </authorList>
    </citation>
    <scope>NUCLEOTIDE SEQUENCE</scope>
    <source>
        <strain evidence="2">VN-18</strain>
    </source>
</reference>
<name>A0A8S9ZDB1_9BILA</name>
<evidence type="ECO:0000313" key="3">
    <source>
        <dbReference type="Proteomes" id="UP000605970"/>
    </source>
</evidence>
<dbReference type="AlphaFoldDB" id="A0A8S9ZDB1"/>
<organism evidence="2 3">
    <name type="scientific">Meloidogyne graminicola</name>
    <dbReference type="NCBI Taxonomy" id="189291"/>
    <lineage>
        <taxon>Eukaryota</taxon>
        <taxon>Metazoa</taxon>
        <taxon>Ecdysozoa</taxon>
        <taxon>Nematoda</taxon>
        <taxon>Chromadorea</taxon>
        <taxon>Rhabditida</taxon>
        <taxon>Tylenchina</taxon>
        <taxon>Tylenchomorpha</taxon>
        <taxon>Tylenchoidea</taxon>
        <taxon>Meloidogynidae</taxon>
        <taxon>Meloidogyninae</taxon>
        <taxon>Meloidogyne</taxon>
    </lineage>
</organism>